<comment type="function">
    <text evidence="11">Component of the ubiquinol-cytochrome c oxidoreductase, a multisubunit transmembrane complex that is part of the mitochondrial electron transport chain which drives oxidative phosphorylation. The complex plays an important role in the uptake of multiple carbon sources present in different host niches.</text>
</comment>
<dbReference type="Proteomes" id="UP000075809">
    <property type="component" value="Unassembled WGS sequence"/>
</dbReference>
<comment type="subunit">
    <text evidence="11">Component of the ubiquinol-cytochrome c oxidoreductase (cytochrome b-c1 complex, complex III, CIII), a multisubunit enzyme composed of 3 respiratory subunits cytochrome b, cytochrome c1 and Rieske protein, 2 core protein subunits, and additional low-molecular weight protein subunits.</text>
</comment>
<evidence type="ECO:0000256" key="6">
    <source>
        <dbReference type="ARBA" id="ARBA00022792"/>
    </source>
</evidence>
<proteinExistence type="inferred from homology"/>
<keyword evidence="6 11" id="KW-0999">Mitochondrion inner membrane</keyword>
<dbReference type="Pfam" id="PF05365">
    <property type="entry name" value="UCR_UQCRX_QCR9"/>
    <property type="match status" value="1"/>
</dbReference>
<keyword evidence="13" id="KW-1185">Reference proteome</keyword>
<dbReference type="GO" id="GO:0006122">
    <property type="term" value="P:mitochondrial electron transport, ubiquinol to cytochrome c"/>
    <property type="evidence" value="ECO:0007669"/>
    <property type="project" value="UniProtKB-UniRule"/>
</dbReference>
<evidence type="ECO:0000313" key="12">
    <source>
        <dbReference type="EMBL" id="KYQ54645.1"/>
    </source>
</evidence>
<keyword evidence="4 11" id="KW-0679">Respiratory chain</keyword>
<keyword evidence="5 11" id="KW-0812">Transmembrane</keyword>
<evidence type="ECO:0000256" key="11">
    <source>
        <dbReference type="RuleBase" id="RU368056"/>
    </source>
</evidence>
<evidence type="ECO:0000256" key="3">
    <source>
        <dbReference type="ARBA" id="ARBA00022448"/>
    </source>
</evidence>
<accession>A0A151X2I1</accession>
<dbReference type="EMBL" id="KQ982576">
    <property type="protein sequence ID" value="KYQ54645.1"/>
    <property type="molecule type" value="Genomic_DNA"/>
</dbReference>
<evidence type="ECO:0000256" key="9">
    <source>
        <dbReference type="ARBA" id="ARBA00023128"/>
    </source>
</evidence>
<evidence type="ECO:0000313" key="13">
    <source>
        <dbReference type="Proteomes" id="UP000075809"/>
    </source>
</evidence>
<dbReference type="STRING" id="64791.A0A151X2I1"/>
<dbReference type="KEGG" id="mzt:108723464"/>
<evidence type="ECO:0000256" key="1">
    <source>
        <dbReference type="ARBA" id="ARBA00004434"/>
    </source>
</evidence>
<evidence type="ECO:0000256" key="7">
    <source>
        <dbReference type="ARBA" id="ARBA00022982"/>
    </source>
</evidence>
<evidence type="ECO:0000256" key="2">
    <source>
        <dbReference type="ARBA" id="ARBA00007856"/>
    </source>
</evidence>
<dbReference type="GO" id="GO:0045275">
    <property type="term" value="C:respiratory chain complex III"/>
    <property type="evidence" value="ECO:0007669"/>
    <property type="project" value="UniProtKB-UniRule"/>
</dbReference>
<protein>
    <recommendedName>
        <fullName evidence="11">Complex III subunit 9</fullName>
    </recommendedName>
</protein>
<gene>
    <name evidence="12" type="ORF">ALC60_06452</name>
</gene>
<evidence type="ECO:0000256" key="5">
    <source>
        <dbReference type="ARBA" id="ARBA00022692"/>
    </source>
</evidence>
<keyword evidence="7 11" id="KW-0249">Electron transport</keyword>
<dbReference type="FunFam" id="1.20.5.260:FF:000001">
    <property type="entry name" value="Cytochrome b-c1 complex subunit 9"/>
    <property type="match status" value="1"/>
</dbReference>
<dbReference type="PANTHER" id="PTHR12980:SF0">
    <property type="entry name" value="CYTOCHROME B-C1 COMPLEX SUBUNIT 9"/>
    <property type="match status" value="1"/>
</dbReference>
<dbReference type="PANTHER" id="PTHR12980">
    <property type="entry name" value="UBIQUINOL-CYTOCHROME C REDUCTASE COMPLEX, SUBUNIT X"/>
    <property type="match status" value="1"/>
</dbReference>
<keyword evidence="10 11" id="KW-0472">Membrane</keyword>
<organism evidence="12 13">
    <name type="scientific">Mycetomoellerius zeteki</name>
    <dbReference type="NCBI Taxonomy" id="64791"/>
    <lineage>
        <taxon>Eukaryota</taxon>
        <taxon>Metazoa</taxon>
        <taxon>Ecdysozoa</taxon>
        <taxon>Arthropoda</taxon>
        <taxon>Hexapoda</taxon>
        <taxon>Insecta</taxon>
        <taxon>Pterygota</taxon>
        <taxon>Neoptera</taxon>
        <taxon>Endopterygota</taxon>
        <taxon>Hymenoptera</taxon>
        <taxon>Apocrita</taxon>
        <taxon>Aculeata</taxon>
        <taxon>Formicoidea</taxon>
        <taxon>Formicidae</taxon>
        <taxon>Myrmicinae</taxon>
        <taxon>Mycetomoellerius</taxon>
    </lineage>
</organism>
<keyword evidence="9 11" id="KW-0496">Mitochondrion</keyword>
<reference evidence="12 13" key="1">
    <citation type="submission" date="2015-09" db="EMBL/GenBank/DDBJ databases">
        <title>Trachymyrmex zeteki WGS genome.</title>
        <authorList>
            <person name="Nygaard S."/>
            <person name="Hu H."/>
            <person name="Boomsma J."/>
            <person name="Zhang G."/>
        </authorList>
    </citation>
    <scope>NUCLEOTIDE SEQUENCE [LARGE SCALE GENOMIC DNA]</scope>
    <source>
        <strain evidence="12">Tzet28-1</strain>
        <tissue evidence="12">Whole body</tissue>
    </source>
</reference>
<dbReference type="Gene3D" id="1.20.5.260">
    <property type="entry name" value="Cytochrome b-c1 complex subunit 9"/>
    <property type="match status" value="1"/>
</dbReference>
<evidence type="ECO:0000256" key="10">
    <source>
        <dbReference type="ARBA" id="ARBA00023136"/>
    </source>
</evidence>
<dbReference type="OrthoDB" id="44067at2759"/>
<name>A0A151X2I1_9HYME</name>
<feature type="transmembrane region" description="Helical" evidence="11">
    <location>
        <begin position="12"/>
        <end position="29"/>
    </location>
</feature>
<keyword evidence="8 11" id="KW-1133">Transmembrane helix</keyword>
<evidence type="ECO:0000256" key="8">
    <source>
        <dbReference type="ARBA" id="ARBA00022989"/>
    </source>
</evidence>
<dbReference type="AlphaFoldDB" id="A0A151X2I1"/>
<evidence type="ECO:0000256" key="4">
    <source>
        <dbReference type="ARBA" id="ARBA00022660"/>
    </source>
</evidence>
<dbReference type="SUPFAM" id="SSF81514">
    <property type="entry name" value="Subunit X (non-heme 7 kDa protein) of cytochrome bc1 complex (Ubiquinol-cytochrome c reductase)"/>
    <property type="match status" value="1"/>
</dbReference>
<dbReference type="InterPro" id="IPR008027">
    <property type="entry name" value="QCR9"/>
</dbReference>
<keyword evidence="3 11" id="KW-0813">Transport</keyword>
<comment type="subcellular location">
    <subcellularLocation>
        <location evidence="1 11">Mitochondrion inner membrane</location>
        <topology evidence="1 11">Single-pass membrane protein</topology>
    </subcellularLocation>
</comment>
<dbReference type="InterPro" id="IPR036656">
    <property type="entry name" value="QCR9_sf"/>
</dbReference>
<comment type="similarity">
    <text evidence="2 11">Belongs to the UQCR10/QCR9 family.</text>
</comment>
<sequence>MGFGGTLYNLVLRRTSTFTVAVLASAFIFERAFDMASEKIFDTINKGKQWKDIKHKYEN</sequence>
<dbReference type="GO" id="GO:0005743">
    <property type="term" value="C:mitochondrial inner membrane"/>
    <property type="evidence" value="ECO:0007669"/>
    <property type="project" value="UniProtKB-SubCell"/>
</dbReference>